<dbReference type="KEGG" id="skn:SKUN_00259"/>
<dbReference type="PATRIC" id="fig|273035.7.peg.302"/>
<evidence type="ECO:0000313" key="9">
    <source>
        <dbReference type="Proteomes" id="UP000062963"/>
    </source>
</evidence>
<comment type="similarity">
    <text evidence="1 7">Belongs to the universal ribosomal protein uL18 family.</text>
</comment>
<evidence type="ECO:0000256" key="1">
    <source>
        <dbReference type="ARBA" id="ARBA00007116"/>
    </source>
</evidence>
<dbReference type="NCBIfam" id="TIGR00060">
    <property type="entry name" value="L18_bact"/>
    <property type="match status" value="1"/>
</dbReference>
<dbReference type="PANTHER" id="PTHR12899">
    <property type="entry name" value="39S RIBOSOMAL PROTEIN L18, MITOCHONDRIAL"/>
    <property type="match status" value="1"/>
</dbReference>
<dbReference type="FunFam" id="3.30.420.100:FF:000001">
    <property type="entry name" value="50S ribosomal protein L18"/>
    <property type="match status" value="1"/>
</dbReference>
<keyword evidence="4 7" id="KW-0689">Ribosomal protein</keyword>
<comment type="function">
    <text evidence="7">This is one of the proteins that bind and probably mediate the attachment of the 5S RNA into the large ribosomal subunit, where it forms part of the central protuberance.</text>
</comment>
<dbReference type="Proteomes" id="UP000062963">
    <property type="component" value="Chromosome"/>
</dbReference>
<evidence type="ECO:0000256" key="2">
    <source>
        <dbReference type="ARBA" id="ARBA00022730"/>
    </source>
</evidence>
<comment type="subunit">
    <text evidence="7">Part of the 50S ribosomal subunit; part of the 5S rRNA/L5/L18/L25 subcomplex. Contacts the 5S and 23S rRNAs.</text>
</comment>
<dbReference type="GO" id="GO:0022625">
    <property type="term" value="C:cytosolic large ribosomal subunit"/>
    <property type="evidence" value="ECO:0007669"/>
    <property type="project" value="TreeGrafter"/>
</dbReference>
<evidence type="ECO:0000256" key="5">
    <source>
        <dbReference type="ARBA" id="ARBA00023274"/>
    </source>
</evidence>
<evidence type="ECO:0000313" key="8">
    <source>
        <dbReference type="EMBL" id="ALA97179.1"/>
    </source>
</evidence>
<dbReference type="SMR" id="A0A0K2JF20"/>
<dbReference type="GO" id="GO:0008097">
    <property type="term" value="F:5S rRNA binding"/>
    <property type="evidence" value="ECO:0007669"/>
    <property type="project" value="TreeGrafter"/>
</dbReference>
<evidence type="ECO:0000256" key="3">
    <source>
        <dbReference type="ARBA" id="ARBA00022884"/>
    </source>
</evidence>
<proteinExistence type="inferred from homology"/>
<keyword evidence="5 7" id="KW-0687">Ribonucleoprotein</keyword>
<evidence type="ECO:0000256" key="7">
    <source>
        <dbReference type="HAMAP-Rule" id="MF_01337"/>
    </source>
</evidence>
<dbReference type="InterPro" id="IPR004389">
    <property type="entry name" value="Ribosomal_uL18_bac-type"/>
</dbReference>
<dbReference type="Pfam" id="PF00861">
    <property type="entry name" value="Ribosomal_L18p"/>
    <property type="match status" value="1"/>
</dbReference>
<dbReference type="CDD" id="cd00432">
    <property type="entry name" value="Ribosomal_L18_L5e"/>
    <property type="match status" value="1"/>
</dbReference>
<dbReference type="EMBL" id="CP010899">
    <property type="protein sequence ID" value="ALA97179.1"/>
    <property type="molecule type" value="Genomic_DNA"/>
</dbReference>
<organism evidence="8 9">
    <name type="scientific">Spiroplasma kunkelii CR2-3x</name>
    <dbReference type="NCBI Taxonomy" id="273035"/>
    <lineage>
        <taxon>Bacteria</taxon>
        <taxon>Bacillati</taxon>
        <taxon>Mycoplasmatota</taxon>
        <taxon>Mollicutes</taxon>
        <taxon>Entomoplasmatales</taxon>
        <taxon>Spiroplasmataceae</taxon>
        <taxon>Spiroplasma</taxon>
    </lineage>
</organism>
<keyword evidence="9" id="KW-1185">Reference proteome</keyword>
<protein>
    <recommendedName>
        <fullName evidence="6 7">Large ribosomal subunit protein uL18</fullName>
    </recommendedName>
</protein>
<dbReference type="STRING" id="273035.SKUN_00259"/>
<dbReference type="OrthoDB" id="9810939at2"/>
<evidence type="ECO:0000256" key="4">
    <source>
        <dbReference type="ARBA" id="ARBA00022980"/>
    </source>
</evidence>
<dbReference type="HAMAP" id="MF_01337_B">
    <property type="entry name" value="Ribosomal_uL18_B"/>
    <property type="match status" value="1"/>
</dbReference>
<keyword evidence="3 7" id="KW-0694">RNA-binding</keyword>
<reference evidence="8 9" key="1">
    <citation type="journal article" date="2015" name="Genome Announc.">
        <title>Complete Genome Sequence of Spiroplasma kunkelii Strain CR2-3x, Causal Agent of Corn Stunt Disease in Zea mays L.</title>
        <authorList>
            <person name="Davis R.E."/>
            <person name="Shao J."/>
            <person name="Dally E.L."/>
            <person name="Zhao Y."/>
            <person name="Gasparich G.E."/>
            <person name="Gaynor B.J."/>
            <person name="Athey J.C."/>
            <person name="Harrison N.A."/>
            <person name="Donofrio N."/>
        </authorList>
    </citation>
    <scope>NUCLEOTIDE SEQUENCE [LARGE SCALE GENOMIC DNA]</scope>
    <source>
        <strain evidence="8 9">CR2-3x</strain>
    </source>
</reference>
<dbReference type="RefSeq" id="WP_053390519.1">
    <property type="nucleotide sequence ID" value="NZ_CP010899.1"/>
</dbReference>
<dbReference type="GO" id="GO:0006412">
    <property type="term" value="P:translation"/>
    <property type="evidence" value="ECO:0007669"/>
    <property type="project" value="UniProtKB-UniRule"/>
</dbReference>
<keyword evidence="2 7" id="KW-0699">rRNA-binding</keyword>
<dbReference type="Gene3D" id="3.30.420.100">
    <property type="match status" value="1"/>
</dbReference>
<dbReference type="GO" id="GO:0003735">
    <property type="term" value="F:structural constituent of ribosome"/>
    <property type="evidence" value="ECO:0007669"/>
    <property type="project" value="InterPro"/>
</dbReference>
<evidence type="ECO:0000256" key="6">
    <source>
        <dbReference type="ARBA" id="ARBA00035197"/>
    </source>
</evidence>
<dbReference type="InterPro" id="IPR005484">
    <property type="entry name" value="Ribosomal_uL18_bac/plant/anim"/>
</dbReference>
<name>A0A0K2JF20_SPIKU</name>
<dbReference type="SUPFAM" id="SSF53137">
    <property type="entry name" value="Translational machinery components"/>
    <property type="match status" value="1"/>
</dbReference>
<dbReference type="InterPro" id="IPR057268">
    <property type="entry name" value="Ribosomal_L18"/>
</dbReference>
<dbReference type="AlphaFoldDB" id="A0A0K2JF20"/>
<sequence>MANLQSKSSSAKRKRRHFRVRAKINGTTSVPRLNVFKSNGHFYAQLIDDVKQKTIVAASTLKMTGLKSTSNIAAAEKVGDEIAKKALDKKVTTVVFDRGGYLYHGKVKAFAEAARKAGLKF</sequence>
<gene>
    <name evidence="7 8" type="primary">rplR</name>
    <name evidence="8" type="ORF">SKUN_00259</name>
</gene>
<dbReference type="PANTHER" id="PTHR12899:SF3">
    <property type="entry name" value="LARGE RIBOSOMAL SUBUNIT PROTEIN UL18M"/>
    <property type="match status" value="1"/>
</dbReference>
<accession>A0A0K2JF20</accession>